<proteinExistence type="inferred from homology"/>
<dbReference type="Pfam" id="PF02899">
    <property type="entry name" value="Phage_int_SAM_1"/>
    <property type="match status" value="1"/>
</dbReference>
<evidence type="ECO:0000256" key="3">
    <source>
        <dbReference type="ARBA" id="ARBA00023125"/>
    </source>
</evidence>
<feature type="domain" description="Core-binding (CB)" evidence="7">
    <location>
        <begin position="4"/>
        <end position="90"/>
    </location>
</feature>
<dbReference type="InterPro" id="IPR010998">
    <property type="entry name" value="Integrase_recombinase_N"/>
</dbReference>
<dbReference type="EMBL" id="BLAM01000054">
    <property type="protein sequence ID" value="GET05366.1"/>
    <property type="molecule type" value="Genomic_DNA"/>
</dbReference>
<dbReference type="CDD" id="cd00397">
    <property type="entry name" value="DNA_BRE_C"/>
    <property type="match status" value="1"/>
</dbReference>
<dbReference type="GO" id="GO:0015074">
    <property type="term" value="P:DNA integration"/>
    <property type="evidence" value="ECO:0007669"/>
    <property type="project" value="UniProtKB-KW"/>
</dbReference>
<sequence length="346" mass="40085">MENKEIGKFYDDFLAGLSDNTSRAYNSSIKCFTKYVWDKEPQNVTLDDLKKVRNIDIQRKYVSRLRDEGIKEKSIATYLRAVRTLLKGLDKNEWFGNEVNLIRVRDKVLDFKLHANDGGHNGEVTLEELEQLKKWLLEVRYEDGAQYAELVDFMFRTAIRITAALNVRWKDFMVFDSSYGGTWARLEVIDKGKKLNIKNIPIKQYERLQRVLGYNSSNKDELVFKGLSANVLRQMMTRFGNEVLHRDGISPHALKVGAANTFYNQTHDMVELQQFLDHSNINTTREYLRANPNPNLQAISMMYDLKNVANDEWEKAGTEAVMDLIRNNLQLKTMVTSLLRANGVLN</sequence>
<protein>
    <recommendedName>
        <fullName evidence="9">Integrase</fullName>
    </recommendedName>
</protein>
<dbReference type="SUPFAM" id="SSF56349">
    <property type="entry name" value="DNA breaking-rejoining enzymes"/>
    <property type="match status" value="1"/>
</dbReference>
<dbReference type="Gene3D" id="1.10.443.10">
    <property type="entry name" value="Intergrase catalytic core"/>
    <property type="match status" value="1"/>
</dbReference>
<reference evidence="8" key="1">
    <citation type="submission" date="2019-10" db="EMBL/GenBank/DDBJ databases">
        <title>Lactobacillus agilis SY212 Whole Genome Sequencing Project.</title>
        <authorList>
            <person name="Suzuki S."/>
            <person name="Endo A."/>
            <person name="Maeno S."/>
            <person name="Shiwa Y."/>
            <person name="Matsutani M."/>
            <person name="Kajikawa A."/>
        </authorList>
    </citation>
    <scope>NUCLEOTIDE SEQUENCE</scope>
    <source>
        <strain evidence="8">SY212</strain>
    </source>
</reference>
<dbReference type="GO" id="GO:0003677">
    <property type="term" value="F:DNA binding"/>
    <property type="evidence" value="ECO:0007669"/>
    <property type="project" value="UniProtKB-UniRule"/>
</dbReference>
<evidence type="ECO:0000313" key="8">
    <source>
        <dbReference type="EMBL" id="GET05366.1"/>
    </source>
</evidence>
<dbReference type="AlphaFoldDB" id="A0A6F9XJE3"/>
<dbReference type="InterPro" id="IPR002104">
    <property type="entry name" value="Integrase_catalytic"/>
</dbReference>
<dbReference type="InterPro" id="IPR013762">
    <property type="entry name" value="Integrase-like_cat_sf"/>
</dbReference>
<evidence type="ECO:0000256" key="1">
    <source>
        <dbReference type="ARBA" id="ARBA00008857"/>
    </source>
</evidence>
<evidence type="ECO:0000256" key="5">
    <source>
        <dbReference type="PROSITE-ProRule" id="PRU01248"/>
    </source>
</evidence>
<dbReference type="InterPro" id="IPR011010">
    <property type="entry name" value="DNA_brk_join_enz"/>
</dbReference>
<keyword evidence="3 5" id="KW-0238">DNA-binding</keyword>
<evidence type="ECO:0008006" key="9">
    <source>
        <dbReference type="Google" id="ProtNLM"/>
    </source>
</evidence>
<dbReference type="GO" id="GO:0006310">
    <property type="term" value="P:DNA recombination"/>
    <property type="evidence" value="ECO:0007669"/>
    <property type="project" value="UniProtKB-KW"/>
</dbReference>
<dbReference type="PANTHER" id="PTHR30349:SF41">
    <property type="entry name" value="INTEGRASE_RECOMBINASE PROTEIN MJ0367-RELATED"/>
    <property type="match status" value="1"/>
</dbReference>
<dbReference type="InterPro" id="IPR050090">
    <property type="entry name" value="Tyrosine_recombinase_XerCD"/>
</dbReference>
<dbReference type="InterPro" id="IPR044068">
    <property type="entry name" value="CB"/>
</dbReference>
<dbReference type="PROSITE" id="PS51898">
    <property type="entry name" value="TYR_RECOMBINASE"/>
    <property type="match status" value="1"/>
</dbReference>
<dbReference type="Proteomes" id="UP000494265">
    <property type="component" value="Unassembled WGS sequence"/>
</dbReference>
<gene>
    <name evidence="8" type="ORF">SY212_03960</name>
</gene>
<dbReference type="PROSITE" id="PS51900">
    <property type="entry name" value="CB"/>
    <property type="match status" value="1"/>
</dbReference>
<dbReference type="RefSeq" id="WP_172584209.1">
    <property type="nucleotide sequence ID" value="NZ_BLAM01000054.1"/>
</dbReference>
<evidence type="ECO:0000256" key="4">
    <source>
        <dbReference type="ARBA" id="ARBA00023172"/>
    </source>
</evidence>
<evidence type="ECO:0000259" key="7">
    <source>
        <dbReference type="PROSITE" id="PS51900"/>
    </source>
</evidence>
<name>A0A6F9XJE3_9LACO</name>
<comment type="similarity">
    <text evidence="1">Belongs to the 'phage' integrase family.</text>
</comment>
<keyword evidence="2" id="KW-0229">DNA integration</keyword>
<keyword evidence="4" id="KW-0233">DNA recombination</keyword>
<dbReference type="Gene3D" id="1.10.150.130">
    <property type="match status" value="1"/>
</dbReference>
<dbReference type="Pfam" id="PF00589">
    <property type="entry name" value="Phage_integrase"/>
    <property type="match status" value="1"/>
</dbReference>
<accession>A0A6F9XJE3</accession>
<evidence type="ECO:0000259" key="6">
    <source>
        <dbReference type="PROSITE" id="PS51898"/>
    </source>
</evidence>
<comment type="caution">
    <text evidence="8">The sequence shown here is derived from an EMBL/GenBank/DDBJ whole genome shotgun (WGS) entry which is preliminary data.</text>
</comment>
<dbReference type="PANTHER" id="PTHR30349">
    <property type="entry name" value="PHAGE INTEGRASE-RELATED"/>
    <property type="match status" value="1"/>
</dbReference>
<evidence type="ECO:0000256" key="2">
    <source>
        <dbReference type="ARBA" id="ARBA00022908"/>
    </source>
</evidence>
<organism evidence="8">
    <name type="scientific">Ligilactobacillus agilis</name>
    <dbReference type="NCBI Taxonomy" id="1601"/>
    <lineage>
        <taxon>Bacteria</taxon>
        <taxon>Bacillati</taxon>
        <taxon>Bacillota</taxon>
        <taxon>Bacilli</taxon>
        <taxon>Lactobacillales</taxon>
        <taxon>Lactobacillaceae</taxon>
        <taxon>Ligilactobacillus</taxon>
    </lineage>
</organism>
<dbReference type="InterPro" id="IPR004107">
    <property type="entry name" value="Integrase_SAM-like_N"/>
</dbReference>
<feature type="domain" description="Tyr recombinase" evidence="6">
    <location>
        <begin position="119"/>
        <end position="301"/>
    </location>
</feature>